<feature type="domain" description="CorA-like transporter" evidence="6">
    <location>
        <begin position="11"/>
        <end position="194"/>
    </location>
</feature>
<evidence type="ECO:0000256" key="1">
    <source>
        <dbReference type="ARBA" id="ARBA00004141"/>
    </source>
</evidence>
<comment type="subcellular location">
    <subcellularLocation>
        <location evidence="1">Membrane</location>
        <topology evidence="1">Multi-pass membrane protein</topology>
    </subcellularLocation>
</comment>
<dbReference type="InterPro" id="IPR002523">
    <property type="entry name" value="MgTranspt_CorA/ZnTranspt_ZntB"/>
</dbReference>
<dbReference type="GO" id="GO:0016020">
    <property type="term" value="C:membrane"/>
    <property type="evidence" value="ECO:0007669"/>
    <property type="project" value="UniProtKB-SubCell"/>
</dbReference>
<feature type="transmembrane region" description="Helical" evidence="5">
    <location>
        <begin position="382"/>
        <end position="403"/>
    </location>
</feature>
<evidence type="ECO:0000313" key="7">
    <source>
        <dbReference type="EMBL" id="KXJ91908.1"/>
    </source>
</evidence>
<evidence type="ECO:0000256" key="3">
    <source>
        <dbReference type="ARBA" id="ARBA00022989"/>
    </source>
</evidence>
<dbReference type="InParanoid" id="A0A136J3U3"/>
<evidence type="ECO:0000256" key="2">
    <source>
        <dbReference type="ARBA" id="ARBA00022692"/>
    </source>
</evidence>
<dbReference type="STRING" id="196109.A0A136J3U3"/>
<dbReference type="InterPro" id="IPR058257">
    <property type="entry name" value="CorA-like_dom"/>
</dbReference>
<dbReference type="AlphaFoldDB" id="A0A136J3U3"/>
<dbReference type="InterPro" id="IPR045863">
    <property type="entry name" value="CorA_TM1_TM2"/>
</dbReference>
<evidence type="ECO:0000313" key="8">
    <source>
        <dbReference type="Proteomes" id="UP000070501"/>
    </source>
</evidence>
<dbReference type="EMBL" id="KQ964249">
    <property type="protein sequence ID" value="KXJ91908.1"/>
    <property type="molecule type" value="Genomic_DNA"/>
</dbReference>
<evidence type="ECO:0000256" key="5">
    <source>
        <dbReference type="SAM" id="Phobius"/>
    </source>
</evidence>
<organism evidence="7 8">
    <name type="scientific">Microdochium bolleyi</name>
    <dbReference type="NCBI Taxonomy" id="196109"/>
    <lineage>
        <taxon>Eukaryota</taxon>
        <taxon>Fungi</taxon>
        <taxon>Dikarya</taxon>
        <taxon>Ascomycota</taxon>
        <taxon>Pezizomycotina</taxon>
        <taxon>Sordariomycetes</taxon>
        <taxon>Xylariomycetidae</taxon>
        <taxon>Xylariales</taxon>
        <taxon>Microdochiaceae</taxon>
        <taxon>Microdochium</taxon>
    </lineage>
</organism>
<name>A0A136J3U3_9PEZI</name>
<evidence type="ECO:0000259" key="6">
    <source>
        <dbReference type="Pfam" id="PF26616"/>
    </source>
</evidence>
<accession>A0A136J3U3</accession>
<sequence length="446" mass="51141">MNSKCFVQHVDTPVRLIDTFEQVGETSRPGSRSRHFSTLEDLNHYLEQPDHQLYKNRFISISQKNSWRPLQITQPMLQRIASEHHLSREFLNLPSCFYNRSLATEEAYSIPFSQNTLGEVTEYAYTVRYPEYKQSDGKWAIRQSGVCHAYNAQTSQNVFVLISPVPNSRFQENAENYLTTQKGQASDAAKRLHELLFSTYYPSWREYIASEELTFLPISGTTFSTYIDQPLRLGYDQLSVLVSLHNRFLQMPAMLAHGAEILEELQSSFSEASHARNGNNTTQSLANFRNLRRHCFANSRNADYLQRRIHATAELLSDTLSFRDQVVAKEQNGTMLQLNKSAVFITMLTLLYLPASFVASFFGMNFFDYDEASGGMVGSSMIWIFVVATLGLMAVTFGSYYLLLKHDGQFFSKLAPTVHVRDWRQLKRRFSLRADSPGVDEEKLPI</sequence>
<dbReference type="Pfam" id="PF01544">
    <property type="entry name" value="CorA"/>
    <property type="match status" value="1"/>
</dbReference>
<dbReference type="Gene3D" id="1.20.58.340">
    <property type="entry name" value="Magnesium transport protein CorA, transmembrane region"/>
    <property type="match status" value="1"/>
</dbReference>
<keyword evidence="4 5" id="KW-0472">Membrane</keyword>
<dbReference type="Proteomes" id="UP000070501">
    <property type="component" value="Unassembled WGS sequence"/>
</dbReference>
<dbReference type="OrthoDB" id="5392974at2759"/>
<evidence type="ECO:0000256" key="4">
    <source>
        <dbReference type="ARBA" id="ARBA00023136"/>
    </source>
</evidence>
<keyword evidence="8" id="KW-1185">Reference proteome</keyword>
<keyword evidence="2 5" id="KW-0812">Transmembrane</keyword>
<proteinExistence type="predicted"/>
<feature type="transmembrane region" description="Helical" evidence="5">
    <location>
        <begin position="342"/>
        <end position="362"/>
    </location>
</feature>
<dbReference type="SUPFAM" id="SSF144083">
    <property type="entry name" value="Magnesium transport protein CorA, transmembrane region"/>
    <property type="match status" value="1"/>
</dbReference>
<keyword evidence="3 5" id="KW-1133">Transmembrane helix</keyword>
<protein>
    <recommendedName>
        <fullName evidence="6">CorA-like transporter domain-containing protein</fullName>
    </recommendedName>
</protein>
<reference evidence="8" key="1">
    <citation type="submission" date="2016-02" db="EMBL/GenBank/DDBJ databases">
        <title>Draft genome sequence of Microdochium bolleyi, a fungal endophyte of beachgrass.</title>
        <authorList>
            <consortium name="DOE Joint Genome Institute"/>
            <person name="David A.S."/>
            <person name="May G."/>
            <person name="Haridas S."/>
            <person name="Lim J."/>
            <person name="Wang M."/>
            <person name="Labutti K."/>
            <person name="Lipzen A."/>
            <person name="Barry K."/>
            <person name="Grigoriev I.V."/>
        </authorList>
    </citation>
    <scope>NUCLEOTIDE SEQUENCE [LARGE SCALE GENOMIC DNA]</scope>
    <source>
        <strain evidence="8">J235TASD1</strain>
    </source>
</reference>
<gene>
    <name evidence="7" type="ORF">Micbo1qcDRAFT_161950</name>
</gene>
<dbReference type="Pfam" id="PF26616">
    <property type="entry name" value="CorA-like"/>
    <property type="match status" value="1"/>
</dbReference>
<dbReference type="GO" id="GO:0046873">
    <property type="term" value="F:metal ion transmembrane transporter activity"/>
    <property type="evidence" value="ECO:0007669"/>
    <property type="project" value="InterPro"/>
</dbReference>